<dbReference type="RefSeq" id="XP_053766129.1">
    <property type="nucleotide sequence ID" value="XM_053910154.1"/>
</dbReference>
<dbReference type="RefSeq" id="XP_053766133.1">
    <property type="nucleotide sequence ID" value="XM_053910158.1"/>
</dbReference>
<dbReference type="GeneID" id="109255385"/>
<dbReference type="CDD" id="cd07765">
    <property type="entry name" value="KRAB_A-box"/>
    <property type="match status" value="1"/>
</dbReference>
<reference evidence="3 4" key="1">
    <citation type="submission" date="2025-04" db="UniProtKB">
        <authorList>
            <consortium name="RefSeq"/>
        </authorList>
    </citation>
    <scope>IDENTIFICATION</scope>
    <source>
        <tissue evidence="3 4">Whole blood</tissue>
    </source>
</reference>
<evidence type="ECO:0000313" key="15">
    <source>
        <dbReference type="RefSeq" id="XP_053766136.1"/>
    </source>
</evidence>
<dbReference type="RefSeq" id="XP_053766131.1">
    <property type="nucleotide sequence ID" value="XM_053910156.1"/>
</dbReference>
<dbReference type="RefSeq" id="XP_053766127.1">
    <property type="nucleotide sequence ID" value="XM_053910152.1"/>
</dbReference>
<dbReference type="RefSeq" id="XP_053766134.1">
    <property type="nucleotide sequence ID" value="XM_053910159.1"/>
</dbReference>
<evidence type="ECO:0000313" key="11">
    <source>
        <dbReference type="RefSeq" id="XP_053766132.1"/>
    </source>
</evidence>
<dbReference type="Gene3D" id="6.10.140.140">
    <property type="match status" value="1"/>
</dbReference>
<dbReference type="RefSeq" id="XP_053766123.1">
    <property type="nucleotide sequence ID" value="XM_053910148.1"/>
</dbReference>
<dbReference type="SUPFAM" id="SSF109640">
    <property type="entry name" value="KRAB domain (Kruppel-associated box)"/>
    <property type="match status" value="1"/>
</dbReference>
<dbReference type="GO" id="GO:0006355">
    <property type="term" value="P:regulation of DNA-templated transcription"/>
    <property type="evidence" value="ECO:0007669"/>
    <property type="project" value="InterPro"/>
</dbReference>
<dbReference type="Proteomes" id="UP001165780">
    <property type="component" value="Unplaced"/>
</dbReference>
<proteinExistence type="predicted"/>
<dbReference type="InterPro" id="IPR039938">
    <property type="entry name" value="Sp4-like"/>
</dbReference>
<evidence type="ECO:0000313" key="7">
    <source>
        <dbReference type="RefSeq" id="XP_053766127.1"/>
    </source>
</evidence>
<dbReference type="RefSeq" id="XP_053766130.1">
    <property type="nucleotide sequence ID" value="XM_053910155.1"/>
</dbReference>
<dbReference type="RefSeq" id="XP_053766137.1">
    <property type="nucleotide sequence ID" value="XM_053910162.1"/>
</dbReference>
<dbReference type="RefSeq" id="XP_053766135.1">
    <property type="nucleotide sequence ID" value="XM_053910160.1"/>
</dbReference>
<dbReference type="PROSITE" id="PS50805">
    <property type="entry name" value="KRAB"/>
    <property type="match status" value="1"/>
</dbReference>
<dbReference type="RefSeq" id="XP_053766132.1">
    <property type="nucleotide sequence ID" value="XM_053910157.1"/>
</dbReference>
<dbReference type="RefSeq" id="XP_053766136.1">
    <property type="nucleotide sequence ID" value="XM_053910161.1"/>
</dbReference>
<evidence type="ECO:0000313" key="16">
    <source>
        <dbReference type="RefSeq" id="XP_053766137.1"/>
    </source>
</evidence>
<gene>
    <name evidence="3 4 5 6 7 8 9 10 11 12 13 14 15 16" type="primary">LOC109255385</name>
</gene>
<dbReference type="InterPro" id="IPR036051">
    <property type="entry name" value="KRAB_dom_sf"/>
</dbReference>
<dbReference type="SMART" id="SM00349">
    <property type="entry name" value="KRAB"/>
    <property type="match status" value="1"/>
</dbReference>
<evidence type="ECO:0000313" key="3">
    <source>
        <dbReference type="RefSeq" id="XP_053766123.1"/>
    </source>
</evidence>
<accession>A0A9W2W5Q5</accession>
<evidence type="ECO:0000313" key="4">
    <source>
        <dbReference type="RefSeq" id="XP_053766124.1"/>
    </source>
</evidence>
<evidence type="ECO:0000313" key="2">
    <source>
        <dbReference type="Proteomes" id="UP001165780"/>
    </source>
</evidence>
<organism evidence="2 15">
    <name type="scientific">Panthera pardus</name>
    <name type="common">Leopard</name>
    <name type="synonym">Felis pardus</name>
    <dbReference type="NCBI Taxonomy" id="9691"/>
    <lineage>
        <taxon>Eukaryota</taxon>
        <taxon>Metazoa</taxon>
        <taxon>Chordata</taxon>
        <taxon>Craniata</taxon>
        <taxon>Vertebrata</taxon>
        <taxon>Euteleostomi</taxon>
        <taxon>Mammalia</taxon>
        <taxon>Eutheria</taxon>
        <taxon>Laurasiatheria</taxon>
        <taxon>Carnivora</taxon>
        <taxon>Feliformia</taxon>
        <taxon>Felidae</taxon>
        <taxon>Pantherinae</taxon>
        <taxon>Panthera</taxon>
    </lineage>
</organism>
<dbReference type="PANTHER" id="PTHR14947:SF24">
    <property type="entry name" value="ZINC FINGER PROTEIN 781-RELATED"/>
    <property type="match status" value="1"/>
</dbReference>
<evidence type="ECO:0000313" key="8">
    <source>
        <dbReference type="RefSeq" id="XP_053766129.1"/>
    </source>
</evidence>
<dbReference type="AlphaFoldDB" id="A0A9W2W5Q5"/>
<evidence type="ECO:0000313" key="13">
    <source>
        <dbReference type="RefSeq" id="XP_053766134.1"/>
    </source>
</evidence>
<evidence type="ECO:0000313" key="5">
    <source>
        <dbReference type="RefSeq" id="XP_053766125.1"/>
    </source>
</evidence>
<name>A0A9W2W5Q5_PANPR</name>
<dbReference type="RefSeq" id="XP_053766126.1">
    <property type="nucleotide sequence ID" value="XM_053910151.1"/>
</dbReference>
<evidence type="ECO:0000313" key="9">
    <source>
        <dbReference type="RefSeq" id="XP_053766130.1"/>
    </source>
</evidence>
<dbReference type="RefSeq" id="XP_053766125.1">
    <property type="nucleotide sequence ID" value="XM_053910150.1"/>
</dbReference>
<sequence length="552" mass="63691">MDKSRGSLSFGDVTVDFSWEEWQCLNPAQRTLYRDVMLENYHNFVSVGFLINKPEVIFRLEEGEEPWIVKEEFLYQNYPEDNKAHYLTERIQENQDKYLPQVAFKNKTLASEKVHALRQPSNTSANFVPSRKMSCKYDLHGVSLKNILISIGSNRNSSRKKYGILNVYEKLLDIKQEKPHAQEISCENNQDEKTFGHKNGIIQHLNTQTSEETLKYNDGGKPLGEETIIIPHRQNDIGEKLCEYKEHGETCEISSLLKYHAVYTEMKQSKSNQMENNFSKMSHFTQVQKSQRGRQTLMFIRELTQERNAFDVMNVEKLSTGSRTLTHIREFTQERNPFNVISVVKLSIGRQTLTCIRELTRERSAFDVMNVVKLSIGSQKLMYIREPTRERSPFSVMNVGKLSIDSPMSMHIREFTQERNLINVTSVGNLFTRSHPSLDMRELTREKNPMNARSVGELSARGQPSLNIRELTQEIDPFIVMCVAKLTVISQLLMYIGELTQERNPFSVLNVRNLFLQSRLLLIIRGLTQGKSPMNVTNVGRVSVINLPSLPI</sequence>
<dbReference type="PANTHER" id="PTHR14947">
    <property type="entry name" value="ZINC FINGER PROTEIN"/>
    <property type="match status" value="1"/>
</dbReference>
<feature type="domain" description="KRAB" evidence="1">
    <location>
        <begin position="8"/>
        <end position="79"/>
    </location>
</feature>
<evidence type="ECO:0000259" key="1">
    <source>
        <dbReference type="PROSITE" id="PS50805"/>
    </source>
</evidence>
<evidence type="ECO:0000313" key="10">
    <source>
        <dbReference type="RefSeq" id="XP_053766131.1"/>
    </source>
</evidence>
<evidence type="ECO:0000313" key="14">
    <source>
        <dbReference type="RefSeq" id="XP_053766135.1"/>
    </source>
</evidence>
<dbReference type="InterPro" id="IPR001909">
    <property type="entry name" value="KRAB"/>
</dbReference>
<protein>
    <submittedName>
        <fullName evidence="3 4">Zinc finger protein 717-like isoform X1</fullName>
    </submittedName>
</protein>
<evidence type="ECO:0000313" key="12">
    <source>
        <dbReference type="RefSeq" id="XP_053766133.1"/>
    </source>
</evidence>
<dbReference type="Pfam" id="PF01352">
    <property type="entry name" value="KRAB"/>
    <property type="match status" value="1"/>
</dbReference>
<dbReference type="RefSeq" id="XP_053766124.1">
    <property type="nucleotide sequence ID" value="XM_053910149.1"/>
</dbReference>
<keyword evidence="2" id="KW-1185">Reference proteome</keyword>
<evidence type="ECO:0000313" key="6">
    <source>
        <dbReference type="RefSeq" id="XP_053766126.1"/>
    </source>
</evidence>